<proteinExistence type="predicted"/>
<dbReference type="Proteomes" id="UP001296580">
    <property type="component" value="Unassembled WGS sequence"/>
</dbReference>
<evidence type="ECO:0000313" key="2">
    <source>
        <dbReference type="Proteomes" id="UP001296580"/>
    </source>
</evidence>
<reference evidence="1" key="1">
    <citation type="journal article" date="2020" name="Cell Host Microbe">
        <title>Functional and Genomic Variation between Human-Derived Isolates of Lachnospiraceae Reveals Inter- and Intra-Species Diversity.</title>
        <authorList>
            <person name="Sorbara M.T."/>
            <person name="Littmann E.R."/>
            <person name="Fontana E."/>
            <person name="Moody T.U."/>
            <person name="Kohout C.E."/>
            <person name="Gjonbalaj M."/>
            <person name="Eaton V."/>
            <person name="Seok R."/>
            <person name="Leiner I.M."/>
            <person name="Pamer E.G."/>
        </authorList>
    </citation>
    <scope>NUCLEOTIDE SEQUENCE</scope>
    <source>
        <strain evidence="1">MSK.15.32</strain>
    </source>
</reference>
<organism evidence="1 2">
    <name type="scientific">Mediterraneibacter gnavus</name>
    <name type="common">Ruminococcus gnavus</name>
    <dbReference type="NCBI Taxonomy" id="33038"/>
    <lineage>
        <taxon>Bacteria</taxon>
        <taxon>Bacillati</taxon>
        <taxon>Bacillota</taxon>
        <taxon>Clostridia</taxon>
        <taxon>Lachnospirales</taxon>
        <taxon>Lachnospiraceae</taxon>
        <taxon>Mediterraneibacter</taxon>
    </lineage>
</organism>
<sequence length="57" mass="6958">MEFEEALKVYEDCFGENYFFYMGFTKTDQEIIEEIQKCIKTGRKQKAPPRYDEDKIY</sequence>
<evidence type="ECO:0000313" key="1">
    <source>
        <dbReference type="EMBL" id="NSI59200.1"/>
    </source>
</evidence>
<dbReference type="RefSeq" id="WP_009245350.1">
    <property type="nucleotide sequence ID" value="NZ_CABKQB010000009.1"/>
</dbReference>
<comment type="caution">
    <text evidence="1">The sequence shown here is derived from an EMBL/GenBank/DDBJ whole genome shotgun (WGS) entry which is preliminary data.</text>
</comment>
<dbReference type="AlphaFoldDB" id="A0AAJ3FEL0"/>
<name>A0AAJ3FEL0_MEDGN</name>
<protein>
    <submittedName>
        <fullName evidence="1">Uncharacterized protein</fullName>
    </submittedName>
</protein>
<gene>
    <name evidence="1" type="ORF">G4993_12445</name>
</gene>
<accession>A0AAJ3FEL0</accession>
<dbReference type="EMBL" id="JAAIRV010000026">
    <property type="protein sequence ID" value="NSI59200.1"/>
    <property type="molecule type" value="Genomic_DNA"/>
</dbReference>
<reference evidence="1" key="2">
    <citation type="submission" date="2020-02" db="EMBL/GenBank/DDBJ databases">
        <authorList>
            <person name="Littmann E."/>
            <person name="Sorbara M."/>
        </authorList>
    </citation>
    <scope>NUCLEOTIDE SEQUENCE</scope>
    <source>
        <strain evidence="1">MSK.15.32</strain>
    </source>
</reference>